<dbReference type="EMBL" id="VJMJ01000143">
    <property type="protein sequence ID" value="KAF0731396.1"/>
    <property type="molecule type" value="Genomic_DNA"/>
</dbReference>
<dbReference type="SUPFAM" id="SSF52047">
    <property type="entry name" value="RNI-like"/>
    <property type="match status" value="1"/>
</dbReference>
<name>A0A6G0WV92_9STRA</name>
<dbReference type="InterPro" id="IPR032675">
    <property type="entry name" value="LRR_dom_sf"/>
</dbReference>
<comment type="caution">
    <text evidence="1">The sequence shown here is derived from an EMBL/GenBank/DDBJ whole genome shotgun (WGS) entry which is preliminary data.</text>
</comment>
<reference evidence="1 2" key="1">
    <citation type="submission" date="2019-07" db="EMBL/GenBank/DDBJ databases">
        <title>Genomics analysis of Aphanomyces spp. identifies a new class of oomycete effector associated with host adaptation.</title>
        <authorList>
            <person name="Gaulin E."/>
        </authorList>
    </citation>
    <scope>NUCLEOTIDE SEQUENCE [LARGE SCALE GENOMIC DNA]</scope>
    <source>
        <strain evidence="1 2">ATCC 201684</strain>
    </source>
</reference>
<gene>
    <name evidence="1" type="ORF">Ae201684_011299</name>
</gene>
<evidence type="ECO:0008006" key="3">
    <source>
        <dbReference type="Google" id="ProtNLM"/>
    </source>
</evidence>
<keyword evidence="2" id="KW-1185">Reference proteome</keyword>
<accession>A0A6G0WV92</accession>
<protein>
    <recommendedName>
        <fullName evidence="3">F-box domain-containing protein</fullName>
    </recommendedName>
</protein>
<dbReference type="Gene3D" id="3.80.10.10">
    <property type="entry name" value="Ribonuclease Inhibitor"/>
    <property type="match status" value="1"/>
</dbReference>
<evidence type="ECO:0000313" key="1">
    <source>
        <dbReference type="EMBL" id="KAF0731396.1"/>
    </source>
</evidence>
<evidence type="ECO:0000313" key="2">
    <source>
        <dbReference type="Proteomes" id="UP000481153"/>
    </source>
</evidence>
<dbReference type="AlphaFoldDB" id="A0A6G0WV92"/>
<dbReference type="Proteomes" id="UP000481153">
    <property type="component" value="Unassembled WGS sequence"/>
</dbReference>
<dbReference type="VEuPathDB" id="FungiDB:AeMF1_006580"/>
<proteinExistence type="predicted"/>
<organism evidence="1 2">
    <name type="scientific">Aphanomyces euteiches</name>
    <dbReference type="NCBI Taxonomy" id="100861"/>
    <lineage>
        <taxon>Eukaryota</taxon>
        <taxon>Sar</taxon>
        <taxon>Stramenopiles</taxon>
        <taxon>Oomycota</taxon>
        <taxon>Saprolegniomycetes</taxon>
        <taxon>Saprolegniales</taxon>
        <taxon>Verrucalvaceae</taxon>
        <taxon>Aphanomyces</taxon>
    </lineage>
</organism>
<sequence length="417" mass="48344">MTPSVPFDVFVKIAFFIHDWDTLRQFLEAFRQDDALGPLEHLWKLFQERRWNHAFLWPHLKLTRITMDPASCLHLETVAKYYSQVIVDETTDVEWIRQHIDPKTSLAWIRPTSRFNPTNLKTWQPFRISSLEKVDINPAKFLQECSSLEHVQVAKCTPEIAGVVFKHAASSSSLRRLDLRTAELNQEGHCTITTSLARDLQPWINSQPIRSFQLRRFSWESPAVRAQILASVLAKSTLETFHVEELFGDLLSLQTQYNRWSRQVTLTFMPRYDPEDKIHWNANELSVFVNVFRELLESNCTKLNVEEFIRATGEPTVVWQVLAPLVKSCKLEEFKFSYRTLTSEDASLMVETIRDHPTLRQLSFSSLRVSFEDAKAILVAAPASLETLQISPSDDSFSTQEWKELRDLAAERSITMK</sequence>